<keyword evidence="1" id="KW-0812">Transmembrane</keyword>
<feature type="transmembrane region" description="Helical" evidence="1">
    <location>
        <begin position="27"/>
        <end position="46"/>
    </location>
</feature>
<accession>A0A6A1QF69</accession>
<feature type="transmembrane region" description="Helical" evidence="1">
    <location>
        <begin position="257"/>
        <end position="277"/>
    </location>
</feature>
<dbReference type="EMBL" id="SGJD01000478">
    <property type="protein sequence ID" value="KAB0405016.1"/>
    <property type="molecule type" value="Genomic_DNA"/>
</dbReference>
<keyword evidence="1" id="KW-0472">Membrane</keyword>
<reference evidence="2 3" key="1">
    <citation type="journal article" date="2019" name="PLoS ONE">
        <title>Genomic analyses reveal an absence of contemporary introgressive admixture between fin whales and blue whales, despite known hybrids.</title>
        <authorList>
            <person name="Westbury M.V."/>
            <person name="Petersen B."/>
            <person name="Lorenzen E.D."/>
        </authorList>
    </citation>
    <scope>NUCLEOTIDE SEQUENCE [LARGE SCALE GENOMIC DNA]</scope>
    <source>
        <strain evidence="2">FinWhale-01</strain>
    </source>
</reference>
<keyword evidence="1" id="KW-1133">Transmembrane helix</keyword>
<gene>
    <name evidence="2" type="ORF">E2I00_013548</name>
</gene>
<dbReference type="OrthoDB" id="9685582at2759"/>
<dbReference type="AlphaFoldDB" id="A0A6A1QF69"/>
<dbReference type="Proteomes" id="UP000437017">
    <property type="component" value="Unassembled WGS sequence"/>
</dbReference>
<feature type="transmembrane region" description="Helical" evidence="1">
    <location>
        <begin position="52"/>
        <end position="74"/>
    </location>
</feature>
<proteinExistence type="predicted"/>
<organism evidence="2 3">
    <name type="scientific">Balaenoptera physalus</name>
    <name type="common">Fin whale</name>
    <name type="synonym">Balaena physalus</name>
    <dbReference type="NCBI Taxonomy" id="9770"/>
    <lineage>
        <taxon>Eukaryota</taxon>
        <taxon>Metazoa</taxon>
        <taxon>Chordata</taxon>
        <taxon>Craniata</taxon>
        <taxon>Vertebrata</taxon>
        <taxon>Euteleostomi</taxon>
        <taxon>Mammalia</taxon>
        <taxon>Eutheria</taxon>
        <taxon>Laurasiatheria</taxon>
        <taxon>Artiodactyla</taxon>
        <taxon>Whippomorpha</taxon>
        <taxon>Cetacea</taxon>
        <taxon>Mysticeti</taxon>
        <taxon>Balaenopteridae</taxon>
        <taxon>Balaenoptera</taxon>
    </lineage>
</organism>
<feature type="transmembrane region" description="Helical" evidence="1">
    <location>
        <begin position="228"/>
        <end position="245"/>
    </location>
</feature>
<evidence type="ECO:0000256" key="1">
    <source>
        <dbReference type="SAM" id="Phobius"/>
    </source>
</evidence>
<feature type="non-terminal residue" evidence="2">
    <location>
        <position position="286"/>
    </location>
</feature>
<comment type="caution">
    <text evidence="2">The sequence shown here is derived from an EMBL/GenBank/DDBJ whole genome shotgun (WGS) entry which is preliminary data.</text>
</comment>
<evidence type="ECO:0008006" key="4">
    <source>
        <dbReference type="Google" id="ProtNLM"/>
    </source>
</evidence>
<feature type="non-terminal residue" evidence="2">
    <location>
        <position position="1"/>
    </location>
</feature>
<evidence type="ECO:0000313" key="3">
    <source>
        <dbReference type="Proteomes" id="UP000437017"/>
    </source>
</evidence>
<protein>
    <recommendedName>
        <fullName evidence="4">Major facilitator superfamily (MFS) profile domain-containing protein</fullName>
    </recommendedName>
</protein>
<keyword evidence="3" id="KW-1185">Reference proteome</keyword>
<sequence length="286" mass="29928">VTGVPYGGTSCVRTAGRCHWSRFGRQAVFVGSLVLATGLGASKALATGFPTALLVLWLLRGGALAGASLALHVARPLASSPKPRGFPALFPESPCWLLTTGQPARARKILWRFVEASGVDPKDSSEKESSLATVPGSGWACSFAVPPRLIGGGISASFLRSLATHLWGRRPDLLLGTLVLAWHPCCSLQGPSACLAGRCCPPLSWGSWPPRRCPPSAASFQPRSSPRGARLGLVLGAGFLGQAAALLTDTHGRHGFFLQHVAFTFSAVLALPCVLLLPESRGRALP</sequence>
<name>A0A6A1QF69_BALPH</name>
<evidence type="ECO:0000313" key="2">
    <source>
        <dbReference type="EMBL" id="KAB0405016.1"/>
    </source>
</evidence>